<evidence type="ECO:0000259" key="5">
    <source>
        <dbReference type="Pfam" id="PF08281"/>
    </source>
</evidence>
<dbReference type="InterPro" id="IPR039425">
    <property type="entry name" value="RNA_pol_sigma-70-like"/>
</dbReference>
<dbReference type="Proteomes" id="UP000440614">
    <property type="component" value="Unassembled WGS sequence"/>
</dbReference>
<dbReference type="Proteomes" id="UP000436858">
    <property type="component" value="Unassembled WGS sequence"/>
</dbReference>
<dbReference type="EMBL" id="WCRW01000015">
    <property type="protein sequence ID" value="KAB4453018.1"/>
    <property type="molecule type" value="Genomic_DNA"/>
</dbReference>
<evidence type="ECO:0000256" key="3">
    <source>
        <dbReference type="ARBA" id="ARBA00023082"/>
    </source>
</evidence>
<name>A0A0P0FG21_BACT4</name>
<dbReference type="SUPFAM" id="SSF88659">
    <property type="entry name" value="Sigma3 and sigma4 domains of RNA polymerase sigma factors"/>
    <property type="match status" value="1"/>
</dbReference>
<dbReference type="PANTHER" id="PTHR43133">
    <property type="entry name" value="RNA POLYMERASE ECF-TYPE SIGMA FACTO"/>
    <property type="match status" value="1"/>
</dbReference>
<sequence>MASDIHTLSDSLLWKRFLEGDSSAYSQIYNQTVQELFRYGLLYTSDRELVKDCIHDVFVKIYTNRAKLTPTDNIIAYLMVALKNTLFNALKKTSDSFSLDEADEKEDQSEEHFSTPETIYINKEQEKNTHMKVHAMMSSLTTRQREIVYYRYIKDMSIDEISKITDMNYQSVSNSIQRALGRVRNLFKRE</sequence>
<dbReference type="InterPro" id="IPR013249">
    <property type="entry name" value="RNA_pol_sigma70_r4_t2"/>
</dbReference>
<evidence type="ECO:0000313" key="21">
    <source>
        <dbReference type="Proteomes" id="UP000440614"/>
    </source>
</evidence>
<reference evidence="19 20" key="2">
    <citation type="journal article" date="2019" name="Nat. Med.">
        <title>A library of human gut bacterial isolates paired with longitudinal multiomics data enables mechanistic microbiome research.</title>
        <authorList>
            <person name="Poyet M."/>
            <person name="Groussin M."/>
            <person name="Gibbons S.M."/>
            <person name="Avila-Pacheco J."/>
            <person name="Jiang X."/>
            <person name="Kearney S.M."/>
            <person name="Perrotta A.R."/>
            <person name="Berdy B."/>
            <person name="Zhao S."/>
            <person name="Lieberman T.D."/>
            <person name="Swanson P.K."/>
            <person name="Smith M."/>
            <person name="Roesemann S."/>
            <person name="Alexander J.E."/>
            <person name="Rich S.A."/>
            <person name="Livny J."/>
            <person name="Vlamakis H."/>
            <person name="Clish C."/>
            <person name="Bullock K."/>
            <person name="Deik A."/>
            <person name="Scott J."/>
            <person name="Pierce K.A."/>
            <person name="Xavier R.J."/>
            <person name="Alm E.J."/>
        </authorList>
    </citation>
    <scope>NUCLEOTIDE SEQUENCE [LARGE SCALE GENOMIC DNA]</scope>
    <source>
        <strain evidence="8 19">BIOML-A160</strain>
        <strain evidence="9 20">BIOML-A162</strain>
        <strain evidence="7 21">BIOML-A188</strain>
    </source>
</reference>
<evidence type="ECO:0000313" key="8">
    <source>
        <dbReference type="EMBL" id="KAB4453018.1"/>
    </source>
</evidence>
<evidence type="ECO:0000256" key="2">
    <source>
        <dbReference type="ARBA" id="ARBA00023015"/>
    </source>
</evidence>
<dbReference type="EMBL" id="JAGZEE010000032">
    <property type="protein sequence ID" value="MBS5412546.1"/>
    <property type="molecule type" value="Genomic_DNA"/>
</dbReference>
<evidence type="ECO:0000313" key="11">
    <source>
        <dbReference type="EMBL" id="MDC2234705.1"/>
    </source>
</evidence>
<dbReference type="Proteomes" id="UP000500882">
    <property type="component" value="Chromosome"/>
</dbReference>
<dbReference type="RefSeq" id="WP_008762480.1">
    <property type="nucleotide sequence ID" value="NZ_AP022660.1"/>
</dbReference>
<dbReference type="CDD" id="cd06171">
    <property type="entry name" value="Sigma70_r4"/>
    <property type="match status" value="1"/>
</dbReference>
<dbReference type="InterPro" id="IPR013325">
    <property type="entry name" value="RNA_pol_sigma_r2"/>
</dbReference>
<dbReference type="EMBL" id="CP083685">
    <property type="protein sequence ID" value="UYU89298.1"/>
    <property type="molecule type" value="Genomic_DNA"/>
</dbReference>
<evidence type="ECO:0000313" key="17">
    <source>
        <dbReference type="Proteomes" id="UP000283616"/>
    </source>
</evidence>
<dbReference type="Proteomes" id="UP000284785">
    <property type="component" value="Unassembled WGS sequence"/>
</dbReference>
<dbReference type="InterPro" id="IPR036388">
    <property type="entry name" value="WH-like_DNA-bd_sf"/>
</dbReference>
<dbReference type="OMA" id="VEYWHIN"/>
<dbReference type="EMBL" id="WCSY01000006">
    <property type="protein sequence ID" value="KAB4314319.1"/>
    <property type="molecule type" value="Genomic_DNA"/>
</dbReference>
<evidence type="ECO:0000313" key="20">
    <source>
        <dbReference type="Proteomes" id="UP000436858"/>
    </source>
</evidence>
<dbReference type="GO" id="GO:0006352">
    <property type="term" value="P:DNA-templated transcription initiation"/>
    <property type="evidence" value="ECO:0007669"/>
    <property type="project" value="InterPro"/>
</dbReference>
<evidence type="ECO:0000313" key="19">
    <source>
        <dbReference type="Proteomes" id="UP000436825"/>
    </source>
</evidence>
<proteinExistence type="inferred from homology"/>
<evidence type="ECO:0000313" key="15">
    <source>
        <dbReference type="EMBL" id="UYU70114.1"/>
    </source>
</evidence>
<dbReference type="EMBL" id="QROV01000003">
    <property type="protein sequence ID" value="RHL63579.1"/>
    <property type="molecule type" value="Genomic_DNA"/>
</dbReference>
<dbReference type="Proteomes" id="UP000782901">
    <property type="component" value="Unassembled WGS sequence"/>
</dbReference>
<reference evidence="6 22" key="3">
    <citation type="submission" date="2020-02" db="EMBL/GenBank/DDBJ databases">
        <title>Whole-genome sequencing and comparative analysis of the genomes of Bacteroides thetaiotaomicron and Escherichia coli isolated from a healthy resident in Vietnam.</title>
        <authorList>
            <person name="Mohsin M."/>
            <person name="Tanaka K."/>
            <person name="Kawahara R."/>
            <person name="Kondo S."/>
            <person name="Noguchi H."/>
            <person name="Motooka D."/>
            <person name="Nakamura S."/>
            <person name="Khong D.T."/>
            <person name="Nguyen T.N."/>
            <person name="Tran H.T."/>
            <person name="Yamamoto Y."/>
        </authorList>
    </citation>
    <scope>NUCLEOTIDE SEQUENCE [LARGE SCALE GENOMIC DNA]</scope>
    <source>
        <strain evidence="6 22">F9-2</strain>
    </source>
</reference>
<dbReference type="Proteomes" id="UP000436825">
    <property type="component" value="Unassembled WGS sequence"/>
</dbReference>
<keyword evidence="4" id="KW-0804">Transcription</keyword>
<dbReference type="KEGG" id="btho:Btheta7330_04781"/>
<dbReference type="SUPFAM" id="SSF88946">
    <property type="entry name" value="Sigma2 domain of RNA polymerase sigma factors"/>
    <property type="match status" value="1"/>
</dbReference>
<dbReference type="GO" id="GO:0003677">
    <property type="term" value="F:DNA binding"/>
    <property type="evidence" value="ECO:0007669"/>
    <property type="project" value="InterPro"/>
</dbReference>
<dbReference type="GeneID" id="60924693"/>
<accession>C6IP12</accession>
<protein>
    <submittedName>
        <fullName evidence="6 8">RNA polymerase</fullName>
    </submittedName>
</protein>
<evidence type="ECO:0000313" key="13">
    <source>
        <dbReference type="EMBL" id="RHL63579.1"/>
    </source>
</evidence>
<dbReference type="DNASU" id="1072675"/>
<evidence type="ECO:0000313" key="18">
    <source>
        <dbReference type="Proteomes" id="UP000284785"/>
    </source>
</evidence>
<evidence type="ECO:0000313" key="23">
    <source>
        <dbReference type="Proteomes" id="UP001156218"/>
    </source>
</evidence>
<dbReference type="InterPro" id="IPR013324">
    <property type="entry name" value="RNA_pol_sigma_r3/r4-like"/>
</dbReference>
<evidence type="ECO:0000313" key="16">
    <source>
        <dbReference type="EMBL" id="UYU89298.1"/>
    </source>
</evidence>
<dbReference type="NCBIfam" id="TIGR02937">
    <property type="entry name" value="sigma70-ECF"/>
    <property type="match status" value="1"/>
</dbReference>
<evidence type="ECO:0000313" key="14">
    <source>
        <dbReference type="EMBL" id="UYU68211.1"/>
    </source>
</evidence>
<dbReference type="Pfam" id="PF08281">
    <property type="entry name" value="Sigma70_r4_2"/>
    <property type="match status" value="1"/>
</dbReference>
<reference evidence="14 23" key="5">
    <citation type="submission" date="2021-06" db="EMBL/GenBank/DDBJ databases">
        <title>Interrogation of the integrated mobile genetic elements in gut-associated Bacteroides with a consensus prediction approach.</title>
        <authorList>
            <person name="Campbell D.E."/>
            <person name="Leigh J.R."/>
            <person name="Kim T."/>
            <person name="England W."/>
            <person name="Whitaker R.J."/>
            <person name="Degnan P.H."/>
        </authorList>
    </citation>
    <scope>NUCLEOTIDE SEQUENCE [LARGE SCALE GENOMIC DNA]</scope>
    <source>
        <strain evidence="16">VPI-3443</strain>
        <strain evidence="15">VPI-BTDOT2</strain>
        <strain evidence="14 23">WAL8669</strain>
    </source>
</reference>
<evidence type="ECO:0000313" key="10">
    <source>
        <dbReference type="EMBL" id="MBS5412546.1"/>
    </source>
</evidence>
<evidence type="ECO:0000313" key="9">
    <source>
        <dbReference type="EMBL" id="KAB4481409.1"/>
    </source>
</evidence>
<dbReference type="Proteomes" id="UP001162960">
    <property type="component" value="Chromosome"/>
</dbReference>
<dbReference type="Proteomes" id="UP000283616">
    <property type="component" value="Unassembled WGS sequence"/>
</dbReference>
<dbReference type="Gene3D" id="1.10.10.10">
    <property type="entry name" value="Winged helix-like DNA-binding domain superfamily/Winged helix DNA-binding domain"/>
    <property type="match status" value="1"/>
</dbReference>
<dbReference type="Gene3D" id="1.10.1740.10">
    <property type="match status" value="1"/>
</dbReference>
<organism evidence="8 19">
    <name type="scientific">Bacteroides thetaiotaomicron</name>
    <dbReference type="NCBI Taxonomy" id="818"/>
    <lineage>
        <taxon>Bacteria</taxon>
        <taxon>Pseudomonadati</taxon>
        <taxon>Bacteroidota</taxon>
        <taxon>Bacteroidia</taxon>
        <taxon>Bacteroidales</taxon>
        <taxon>Bacteroidaceae</taxon>
        <taxon>Bacteroides</taxon>
    </lineage>
</organism>
<dbReference type="PANTHER" id="PTHR43133:SF46">
    <property type="entry name" value="RNA POLYMERASE SIGMA-70 FACTOR ECF SUBFAMILY"/>
    <property type="match status" value="1"/>
</dbReference>
<dbReference type="Proteomes" id="UP001156216">
    <property type="component" value="Chromosome"/>
</dbReference>
<dbReference type="EMBL" id="CP083681">
    <property type="protein sequence ID" value="UYU70114.1"/>
    <property type="molecule type" value="Genomic_DNA"/>
</dbReference>
<evidence type="ECO:0000256" key="1">
    <source>
        <dbReference type="ARBA" id="ARBA00010641"/>
    </source>
</evidence>
<dbReference type="EMBL" id="WCRY01000012">
    <property type="protein sequence ID" value="KAB4481409.1"/>
    <property type="molecule type" value="Genomic_DNA"/>
</dbReference>
<feature type="domain" description="RNA polymerase sigma factor 70 region 4 type 2" evidence="5">
    <location>
        <begin position="131"/>
        <end position="181"/>
    </location>
</feature>
<evidence type="ECO:0000313" key="22">
    <source>
        <dbReference type="Proteomes" id="UP000500882"/>
    </source>
</evidence>
<reference evidence="10" key="4">
    <citation type="submission" date="2021-02" db="EMBL/GenBank/DDBJ databases">
        <title>Infant gut strain persistence is associated with maternal origin, phylogeny, and functional potential including surface adhesion and iron acquisition.</title>
        <authorList>
            <person name="Lou Y.C."/>
        </authorList>
    </citation>
    <scope>NUCLEOTIDE SEQUENCE</scope>
    <source>
        <strain evidence="10">L3_082_243G1_dasL3_082_243G1_maxbin2.maxbin.015s ta_sub</strain>
    </source>
</reference>
<accession>A0A0P0FG21</accession>
<evidence type="ECO:0000256" key="4">
    <source>
        <dbReference type="ARBA" id="ARBA00023163"/>
    </source>
</evidence>
<reference evidence="17 18" key="1">
    <citation type="submission" date="2018-08" db="EMBL/GenBank/DDBJ databases">
        <title>A genome reference for cultivated species of the human gut microbiota.</title>
        <authorList>
            <person name="Zou Y."/>
            <person name="Xue W."/>
            <person name="Luo G."/>
        </authorList>
    </citation>
    <scope>NUCLEOTIDE SEQUENCE [LARGE SCALE GENOMIC DNA]</scope>
    <source>
        <strain evidence="13 17">AF37-12</strain>
        <strain evidence="12 18">AM30-26</strain>
    </source>
</reference>
<dbReference type="Proteomes" id="UP001156218">
    <property type="component" value="Chromosome"/>
</dbReference>
<dbReference type="EMBL" id="AP022660">
    <property type="protein sequence ID" value="BCA48105.1"/>
    <property type="molecule type" value="Genomic_DNA"/>
</dbReference>
<gene>
    <name evidence="6" type="ORF">BatF92_00470</name>
    <name evidence="13" type="ORF">DW011_02940</name>
    <name evidence="12" type="ORF">DW780_02000</name>
    <name evidence="8" type="ORF">GAN75_19425</name>
    <name evidence="9" type="ORF">GAN91_14110</name>
    <name evidence="7" type="ORF">GAO51_08125</name>
    <name evidence="10" type="ORF">KHY35_17875</name>
    <name evidence="15" type="ORF">KQP59_17760</name>
    <name evidence="14" type="ORF">KQP68_08015</name>
    <name evidence="16" type="ORF">KQP74_15220</name>
    <name evidence="11" type="ORF">PO127_02935</name>
</gene>
<dbReference type="EMBL" id="QSJP01000002">
    <property type="protein sequence ID" value="RHD90764.1"/>
    <property type="molecule type" value="Genomic_DNA"/>
</dbReference>
<dbReference type="Proteomes" id="UP001217776">
    <property type="component" value="Unassembled WGS sequence"/>
</dbReference>
<comment type="similarity">
    <text evidence="1">Belongs to the sigma-70 factor family. ECF subfamily.</text>
</comment>
<evidence type="ECO:0000313" key="6">
    <source>
        <dbReference type="EMBL" id="BCA48105.1"/>
    </source>
</evidence>
<reference evidence="11" key="6">
    <citation type="submission" date="2022-10" db="EMBL/GenBank/DDBJ databases">
        <title>Human gut microbiome strain richness.</title>
        <authorList>
            <person name="Chen-Liaw A."/>
        </authorList>
    </citation>
    <scope>NUCLEOTIDE SEQUENCE</scope>
    <source>
        <strain evidence="11">1001283st1_A3_1001283B150304_161114</strain>
    </source>
</reference>
<evidence type="ECO:0000313" key="12">
    <source>
        <dbReference type="EMBL" id="RHD90764.1"/>
    </source>
</evidence>
<evidence type="ECO:0000313" key="7">
    <source>
        <dbReference type="EMBL" id="KAB4314319.1"/>
    </source>
</evidence>
<dbReference type="InterPro" id="IPR014284">
    <property type="entry name" value="RNA_pol_sigma-70_dom"/>
</dbReference>
<dbReference type="AlphaFoldDB" id="A0A0P0FG21"/>
<keyword evidence="3" id="KW-0731">Sigma factor</keyword>
<dbReference type="EMBL" id="JAQNVG010000003">
    <property type="protein sequence ID" value="MDC2234705.1"/>
    <property type="molecule type" value="Genomic_DNA"/>
</dbReference>
<dbReference type="GO" id="GO:0016987">
    <property type="term" value="F:sigma factor activity"/>
    <property type="evidence" value="ECO:0007669"/>
    <property type="project" value="UniProtKB-KW"/>
</dbReference>
<keyword evidence="2" id="KW-0805">Transcription regulation</keyword>
<dbReference type="EMBL" id="CP083680">
    <property type="protein sequence ID" value="UYU68211.1"/>
    <property type="molecule type" value="Genomic_DNA"/>
</dbReference>